<sequence>MHDTTPGHRATRLTSMLTGDSAPLDLVTIRATVRRALQDRGSVLPRPEDVAELTMALRGHLRAMLDEALDRAARLDRHTGPWHRWQTLIDRVRTDLSRDAGAGLCSATSYMRELGRTARYLADCLDE</sequence>
<dbReference type="PATRIC" id="fig|1223523.3.peg.1687"/>
<name>M3B540_STRM1</name>
<dbReference type="Proteomes" id="UP000011740">
    <property type="component" value="Unassembled WGS sequence"/>
</dbReference>
<gene>
    <name evidence="1" type="ORF">H340_08233</name>
</gene>
<dbReference type="EMBL" id="AORZ01000016">
    <property type="protein sequence ID" value="EMF01118.1"/>
    <property type="molecule type" value="Genomic_DNA"/>
</dbReference>
<organism evidence="1 2">
    <name type="scientific">Streptomyces mobaraensis (strain ATCC 29032 / DSM 40847 / JCM 4168 / NBRC 13819 / NCIMB 11159 / IPCR 16-22)</name>
    <dbReference type="NCBI Taxonomy" id="1223523"/>
    <lineage>
        <taxon>Bacteria</taxon>
        <taxon>Bacillati</taxon>
        <taxon>Actinomycetota</taxon>
        <taxon>Actinomycetes</taxon>
        <taxon>Kitasatosporales</taxon>
        <taxon>Streptomycetaceae</taxon>
        <taxon>Streptomyces</taxon>
    </lineage>
</organism>
<reference evidence="1 2" key="1">
    <citation type="journal article" date="2013" name="Genome Announc.">
        <title>Whole-Genome Shotgun Assembly and Analysis of the Genome of Streptomyces mobaraensis DSM 40847, a Strain for Industrial Production of Microbial Transglutaminase.</title>
        <authorList>
            <person name="Yang H."/>
            <person name="He T."/>
            <person name="Wu W."/>
            <person name="Zhu W."/>
            <person name="Lu B."/>
            <person name="Sun W."/>
        </authorList>
    </citation>
    <scope>NUCLEOTIDE SEQUENCE [LARGE SCALE GENOMIC DNA]</scope>
    <source>
        <strain evidence="1 2">DSM 40847</strain>
    </source>
</reference>
<evidence type="ECO:0000313" key="2">
    <source>
        <dbReference type="Proteomes" id="UP000011740"/>
    </source>
</evidence>
<dbReference type="RefSeq" id="WP_004941774.1">
    <property type="nucleotide sequence ID" value="NZ_AORZ01000016.1"/>
</dbReference>
<protein>
    <submittedName>
        <fullName evidence="1">Uncharacterized protein</fullName>
    </submittedName>
</protein>
<dbReference type="AlphaFoldDB" id="M3B540"/>
<evidence type="ECO:0000313" key="1">
    <source>
        <dbReference type="EMBL" id="EMF01118.1"/>
    </source>
</evidence>
<accession>M3B540</accession>
<dbReference type="Pfam" id="PF19979">
    <property type="entry name" value="DUF6415"/>
    <property type="match status" value="1"/>
</dbReference>
<proteinExistence type="predicted"/>
<comment type="caution">
    <text evidence="1">The sequence shown here is derived from an EMBL/GenBank/DDBJ whole genome shotgun (WGS) entry which is preliminary data.</text>
</comment>
<dbReference type="InterPro" id="IPR046300">
    <property type="entry name" value="DUF6415"/>
</dbReference>
<dbReference type="eggNOG" id="ENOG5031RMR">
    <property type="taxonomic scope" value="Bacteria"/>
</dbReference>